<sequence length="332" mass="34097">MTESQPEAGPHPRSPSPLDAPGAPSSRRSRREADAVGKATAPSAAAPSKAGRNLPAAIVVGLVLLGAVLGGLFVWPLGFVVIATAAGVLGVWEVFRALQTRKIVIPIVPVLIGAIAIPFSAFFGGQEAQLFALLAASAAVLLWQSLESAVGAVANVVGGVFVLLWIPFFIGFSVLPLHDSGVAPPPLGLWPGLVVPHSVLQLVLTLLLVFANDTFGYIVGASLGKHPMAPKISPKKSWEGFAGSVAGALVIGVLGTVLLLGRPWWVGVVLAIAMVGAATAGDLAESMVKRELGIKDMSSILPGHGGMMDRLDSILFGVPVAYVVFSLLPTTG</sequence>
<feature type="transmembrane region" description="Helical" evidence="20">
    <location>
        <begin position="58"/>
        <end position="91"/>
    </location>
</feature>
<evidence type="ECO:0000256" key="3">
    <source>
        <dbReference type="ARBA" id="ARBA00005119"/>
    </source>
</evidence>
<feature type="transmembrane region" description="Helical" evidence="20">
    <location>
        <begin position="128"/>
        <end position="146"/>
    </location>
</feature>
<dbReference type="PANTHER" id="PTHR46382:SF1">
    <property type="entry name" value="PHOSPHATIDATE CYTIDYLYLTRANSFERASE"/>
    <property type="match status" value="1"/>
</dbReference>
<evidence type="ECO:0000256" key="6">
    <source>
        <dbReference type="ARBA" id="ARBA00012487"/>
    </source>
</evidence>
<dbReference type="RefSeq" id="WP_323278460.1">
    <property type="nucleotide sequence ID" value="NZ_JAYGGQ010000004.1"/>
</dbReference>
<keyword evidence="11 18" id="KW-0812">Transmembrane</keyword>
<keyword evidence="10 18" id="KW-0808">Transferase</keyword>
<evidence type="ECO:0000256" key="18">
    <source>
        <dbReference type="RuleBase" id="RU003938"/>
    </source>
</evidence>
<feature type="transmembrane region" description="Helical" evidence="20">
    <location>
        <begin position="311"/>
        <end position="328"/>
    </location>
</feature>
<evidence type="ECO:0000256" key="2">
    <source>
        <dbReference type="ARBA" id="ARBA00004651"/>
    </source>
</evidence>
<feature type="compositionally biased region" description="Low complexity" evidence="19">
    <location>
        <begin position="36"/>
        <end position="49"/>
    </location>
</feature>
<feature type="transmembrane region" description="Helical" evidence="20">
    <location>
        <begin position="240"/>
        <end position="258"/>
    </location>
</feature>
<evidence type="ECO:0000256" key="9">
    <source>
        <dbReference type="ARBA" id="ARBA00022516"/>
    </source>
</evidence>
<accession>A0ABU5T4M2</accession>
<keyword evidence="16" id="KW-0594">Phospholipid biosynthesis</keyword>
<evidence type="ECO:0000256" key="5">
    <source>
        <dbReference type="ARBA" id="ARBA00010185"/>
    </source>
</evidence>
<evidence type="ECO:0000256" key="11">
    <source>
        <dbReference type="ARBA" id="ARBA00022692"/>
    </source>
</evidence>
<comment type="similarity">
    <text evidence="5 18">Belongs to the CDS family.</text>
</comment>
<evidence type="ECO:0000313" key="22">
    <source>
        <dbReference type="Proteomes" id="UP001304769"/>
    </source>
</evidence>
<dbReference type="Pfam" id="PF01148">
    <property type="entry name" value="CTP_transf_1"/>
    <property type="match status" value="1"/>
</dbReference>
<evidence type="ECO:0000256" key="16">
    <source>
        <dbReference type="ARBA" id="ARBA00023209"/>
    </source>
</evidence>
<evidence type="ECO:0000256" key="13">
    <source>
        <dbReference type="ARBA" id="ARBA00022989"/>
    </source>
</evidence>
<evidence type="ECO:0000256" key="1">
    <source>
        <dbReference type="ARBA" id="ARBA00001698"/>
    </source>
</evidence>
<reference evidence="21 22" key="1">
    <citation type="submission" date="2023-12" db="EMBL/GenBank/DDBJ databases">
        <title>Sinomonas terricola sp. nov, isolated from litchi orchard soil in Guangdong, PR China.</title>
        <authorList>
            <person name="Jiaxin W."/>
            <person name="Yang Z."/>
            <person name="Honghui Z."/>
        </authorList>
    </citation>
    <scope>NUCLEOTIDE SEQUENCE [LARGE SCALE GENOMIC DNA]</scope>
    <source>
        <strain evidence="21 22">JGH33</strain>
    </source>
</reference>
<keyword evidence="12 18" id="KW-0548">Nucleotidyltransferase</keyword>
<evidence type="ECO:0000256" key="19">
    <source>
        <dbReference type="SAM" id="MobiDB-lite"/>
    </source>
</evidence>
<comment type="pathway">
    <text evidence="3 18">Phospholipid metabolism; CDP-diacylglycerol biosynthesis; CDP-diacylglycerol from sn-glycerol 3-phosphate: step 3/3.</text>
</comment>
<feature type="transmembrane region" description="Helical" evidence="20">
    <location>
        <begin position="153"/>
        <end position="178"/>
    </location>
</feature>
<keyword evidence="15 20" id="KW-0472">Membrane</keyword>
<dbReference type="EMBL" id="JAYGGQ010000004">
    <property type="protein sequence ID" value="MEA5454621.1"/>
    <property type="molecule type" value="Genomic_DNA"/>
</dbReference>
<dbReference type="PANTHER" id="PTHR46382">
    <property type="entry name" value="PHOSPHATIDATE CYTIDYLYLTRANSFERASE"/>
    <property type="match status" value="1"/>
</dbReference>
<keyword evidence="14" id="KW-0443">Lipid metabolism</keyword>
<keyword evidence="13 20" id="KW-1133">Transmembrane helix</keyword>
<dbReference type="GO" id="GO:0004605">
    <property type="term" value="F:phosphatidate cytidylyltransferase activity"/>
    <property type="evidence" value="ECO:0007669"/>
    <property type="project" value="UniProtKB-EC"/>
</dbReference>
<keyword evidence="17" id="KW-1208">Phospholipid metabolism</keyword>
<keyword evidence="8" id="KW-1003">Cell membrane</keyword>
<dbReference type="Proteomes" id="UP001304769">
    <property type="component" value="Unassembled WGS sequence"/>
</dbReference>
<evidence type="ECO:0000313" key="21">
    <source>
        <dbReference type="EMBL" id="MEA5454621.1"/>
    </source>
</evidence>
<evidence type="ECO:0000256" key="7">
    <source>
        <dbReference type="ARBA" id="ARBA00019373"/>
    </source>
</evidence>
<feature type="transmembrane region" description="Helical" evidence="20">
    <location>
        <begin position="103"/>
        <end position="122"/>
    </location>
</feature>
<organism evidence="21 22">
    <name type="scientific">Sinomonas terricola</name>
    <dbReference type="NCBI Taxonomy" id="3110330"/>
    <lineage>
        <taxon>Bacteria</taxon>
        <taxon>Bacillati</taxon>
        <taxon>Actinomycetota</taxon>
        <taxon>Actinomycetes</taxon>
        <taxon>Micrococcales</taxon>
        <taxon>Micrococcaceae</taxon>
        <taxon>Sinomonas</taxon>
    </lineage>
</organism>
<dbReference type="EC" id="2.7.7.41" evidence="6 18"/>
<name>A0ABU5T4M2_9MICC</name>
<evidence type="ECO:0000256" key="14">
    <source>
        <dbReference type="ARBA" id="ARBA00023098"/>
    </source>
</evidence>
<dbReference type="PROSITE" id="PS01315">
    <property type="entry name" value="CDS"/>
    <property type="match status" value="1"/>
</dbReference>
<comment type="caution">
    <text evidence="21">The sequence shown here is derived from an EMBL/GenBank/DDBJ whole genome shotgun (WGS) entry which is preliminary data.</text>
</comment>
<evidence type="ECO:0000256" key="17">
    <source>
        <dbReference type="ARBA" id="ARBA00023264"/>
    </source>
</evidence>
<evidence type="ECO:0000256" key="8">
    <source>
        <dbReference type="ARBA" id="ARBA00022475"/>
    </source>
</evidence>
<keyword evidence="22" id="KW-1185">Reference proteome</keyword>
<evidence type="ECO:0000256" key="12">
    <source>
        <dbReference type="ARBA" id="ARBA00022695"/>
    </source>
</evidence>
<keyword evidence="9" id="KW-0444">Lipid biosynthesis</keyword>
<evidence type="ECO:0000256" key="10">
    <source>
        <dbReference type="ARBA" id="ARBA00022679"/>
    </source>
</evidence>
<gene>
    <name evidence="21" type="ORF">SPF06_07790</name>
</gene>
<evidence type="ECO:0000256" key="20">
    <source>
        <dbReference type="SAM" id="Phobius"/>
    </source>
</evidence>
<feature type="transmembrane region" description="Helical" evidence="20">
    <location>
        <begin position="264"/>
        <end position="284"/>
    </location>
</feature>
<evidence type="ECO:0000256" key="4">
    <source>
        <dbReference type="ARBA" id="ARBA00005189"/>
    </source>
</evidence>
<feature type="region of interest" description="Disordered" evidence="19">
    <location>
        <begin position="1"/>
        <end position="49"/>
    </location>
</feature>
<comment type="catalytic activity">
    <reaction evidence="1 18">
        <text>a 1,2-diacyl-sn-glycero-3-phosphate + CTP + H(+) = a CDP-1,2-diacyl-sn-glycerol + diphosphate</text>
        <dbReference type="Rhea" id="RHEA:16229"/>
        <dbReference type="ChEBI" id="CHEBI:15378"/>
        <dbReference type="ChEBI" id="CHEBI:33019"/>
        <dbReference type="ChEBI" id="CHEBI:37563"/>
        <dbReference type="ChEBI" id="CHEBI:58332"/>
        <dbReference type="ChEBI" id="CHEBI:58608"/>
        <dbReference type="EC" id="2.7.7.41"/>
    </reaction>
</comment>
<proteinExistence type="inferred from homology"/>
<feature type="transmembrane region" description="Helical" evidence="20">
    <location>
        <begin position="198"/>
        <end position="219"/>
    </location>
</feature>
<comment type="pathway">
    <text evidence="4">Lipid metabolism.</text>
</comment>
<protein>
    <recommendedName>
        <fullName evidence="7 18">Phosphatidate cytidylyltransferase</fullName>
        <ecNumber evidence="6 18">2.7.7.41</ecNumber>
    </recommendedName>
</protein>
<comment type="subcellular location">
    <subcellularLocation>
        <location evidence="2">Cell membrane</location>
        <topology evidence="2">Multi-pass membrane protein</topology>
    </subcellularLocation>
</comment>
<dbReference type="InterPro" id="IPR000374">
    <property type="entry name" value="PC_trans"/>
</dbReference>
<evidence type="ECO:0000256" key="15">
    <source>
        <dbReference type="ARBA" id="ARBA00023136"/>
    </source>
</evidence>